<keyword evidence="7" id="KW-1185">Reference proteome</keyword>
<evidence type="ECO:0000256" key="1">
    <source>
        <dbReference type="ARBA" id="ARBA00022737"/>
    </source>
</evidence>
<protein>
    <submittedName>
        <fullName evidence="8">RRM domain-containing protein</fullName>
    </submittedName>
</protein>
<dbReference type="PANTHER" id="PTHR23236">
    <property type="entry name" value="EUKARYOTIC TRANSLATION INITIATION FACTOR 4B/4H"/>
    <property type="match status" value="1"/>
</dbReference>
<reference evidence="8" key="1">
    <citation type="submission" date="2016-06" db="UniProtKB">
        <authorList>
            <consortium name="WormBaseParasite"/>
        </authorList>
    </citation>
    <scope>IDENTIFICATION</scope>
</reference>
<feature type="compositionally biased region" description="Basic and acidic residues" evidence="4">
    <location>
        <begin position="142"/>
        <end position="154"/>
    </location>
</feature>
<evidence type="ECO:0000256" key="4">
    <source>
        <dbReference type="SAM" id="MobiDB-lite"/>
    </source>
</evidence>
<feature type="region of interest" description="Disordered" evidence="4">
    <location>
        <begin position="246"/>
        <end position="267"/>
    </location>
</feature>
<dbReference type="Proteomes" id="UP000272942">
    <property type="component" value="Unassembled WGS sequence"/>
</dbReference>
<dbReference type="OrthoDB" id="6770331at2759"/>
<evidence type="ECO:0000259" key="5">
    <source>
        <dbReference type="PROSITE" id="PS50102"/>
    </source>
</evidence>
<evidence type="ECO:0000313" key="8">
    <source>
        <dbReference type="WBParaSite" id="ECPE_0001195401-mRNA-1"/>
    </source>
</evidence>
<dbReference type="InterPro" id="IPR012677">
    <property type="entry name" value="Nucleotide-bd_a/b_plait_sf"/>
</dbReference>
<dbReference type="InterPro" id="IPR034217">
    <property type="entry name" value="SART3_RRM1"/>
</dbReference>
<feature type="compositionally biased region" description="Low complexity" evidence="4">
    <location>
        <begin position="155"/>
        <end position="168"/>
    </location>
</feature>
<feature type="region of interest" description="Disordered" evidence="4">
    <location>
        <begin position="125"/>
        <end position="178"/>
    </location>
</feature>
<dbReference type="WBParaSite" id="ECPE_0001195401-mRNA-1">
    <property type="protein sequence ID" value="ECPE_0001195401-mRNA-1"/>
    <property type="gene ID" value="ECPE_0001195401"/>
</dbReference>
<dbReference type="PANTHER" id="PTHR23236:SF119">
    <property type="entry name" value="NUCLEAR RNA-BINDING PROTEIN SART-3"/>
    <property type="match status" value="1"/>
</dbReference>
<dbReference type="Pfam" id="PF00076">
    <property type="entry name" value="RRM_1"/>
    <property type="match status" value="1"/>
</dbReference>
<dbReference type="InterPro" id="IPR035979">
    <property type="entry name" value="RBD_domain_sf"/>
</dbReference>
<dbReference type="CDD" id="cd12391">
    <property type="entry name" value="RRM1_SART3"/>
    <property type="match status" value="1"/>
</dbReference>
<gene>
    <name evidence="6" type="ORF">ECPE_LOCUS11919</name>
</gene>
<evidence type="ECO:0000256" key="3">
    <source>
        <dbReference type="PROSITE-ProRule" id="PRU00176"/>
    </source>
</evidence>
<evidence type="ECO:0000313" key="6">
    <source>
        <dbReference type="EMBL" id="VDP89122.1"/>
    </source>
</evidence>
<dbReference type="AlphaFoldDB" id="A0A183AY84"/>
<dbReference type="SMART" id="SM00360">
    <property type="entry name" value="RRM"/>
    <property type="match status" value="1"/>
</dbReference>
<dbReference type="EMBL" id="UZAN01051782">
    <property type="protein sequence ID" value="VDP89122.1"/>
    <property type="molecule type" value="Genomic_DNA"/>
</dbReference>
<organism evidence="8">
    <name type="scientific">Echinostoma caproni</name>
    <dbReference type="NCBI Taxonomy" id="27848"/>
    <lineage>
        <taxon>Eukaryota</taxon>
        <taxon>Metazoa</taxon>
        <taxon>Spiralia</taxon>
        <taxon>Lophotrochozoa</taxon>
        <taxon>Platyhelminthes</taxon>
        <taxon>Trematoda</taxon>
        <taxon>Digenea</taxon>
        <taxon>Plagiorchiida</taxon>
        <taxon>Echinostomata</taxon>
        <taxon>Echinostomatoidea</taxon>
        <taxon>Echinostomatidae</taxon>
        <taxon>Echinostoma</taxon>
    </lineage>
</organism>
<evidence type="ECO:0000313" key="7">
    <source>
        <dbReference type="Proteomes" id="UP000272942"/>
    </source>
</evidence>
<dbReference type="SUPFAM" id="SSF54928">
    <property type="entry name" value="RNA-binding domain, RBD"/>
    <property type="match status" value="1"/>
</dbReference>
<dbReference type="GO" id="GO:0003723">
    <property type="term" value="F:RNA binding"/>
    <property type="evidence" value="ECO:0007669"/>
    <property type="project" value="UniProtKB-UniRule"/>
</dbReference>
<name>A0A183AY84_9TREM</name>
<dbReference type="InterPro" id="IPR000504">
    <property type="entry name" value="RRM_dom"/>
</dbReference>
<reference evidence="6 7" key="2">
    <citation type="submission" date="2018-11" db="EMBL/GenBank/DDBJ databases">
        <authorList>
            <consortium name="Pathogen Informatics"/>
        </authorList>
    </citation>
    <scope>NUCLEOTIDE SEQUENCE [LARGE SCALE GENOMIC DNA]</scope>
    <source>
        <strain evidence="6 7">Egypt</strain>
    </source>
</reference>
<feature type="compositionally biased region" description="Low complexity" evidence="4">
    <location>
        <begin position="252"/>
        <end position="267"/>
    </location>
</feature>
<dbReference type="Gene3D" id="3.30.70.330">
    <property type="match status" value="1"/>
</dbReference>
<keyword evidence="2 3" id="KW-0694">RNA-binding</keyword>
<accession>A0A183AY84</accession>
<keyword evidence="1" id="KW-0677">Repeat</keyword>
<feature type="domain" description="RRM" evidence="5">
    <location>
        <begin position="185"/>
        <end position="262"/>
    </location>
</feature>
<evidence type="ECO:0000256" key="2">
    <source>
        <dbReference type="ARBA" id="ARBA00022884"/>
    </source>
</evidence>
<sequence length="348" mass="38817">MGAARSIWSSIMQSPGRGSQSKFWIAYLKFERDWGDVKHFVRICRMAINSISESSETVFSTIQRLAAEIGLSTNQFHELQSRIRSHQLQLDHRRRVADAGTQEVSTNTSQATVVVDNSAAKSNVSQKPIKADVSGKKRVASVKKETIPTKKSKIDNPSISASSSSSVPIPVPREPVPHDPLREKRTVFVSNLDYSVNEEQLRAIFESCGKLSSVRLVRDYAGRSKGYAYVEFEEEQSVPVALEKDRQPVAGTTDLASDTTESTSETDQPLHFARPMFVSRYDPTGTKTGSGFRFEVGREEPQKLFVRHLDKRVTKEALETLFGQVSAVGDFHVIRIGSLSFCMFPELL</sequence>
<proteinExistence type="predicted"/>
<dbReference type="PROSITE" id="PS50102">
    <property type="entry name" value="RRM"/>
    <property type="match status" value="1"/>
</dbReference>